<proteinExistence type="predicted"/>
<comment type="caution">
    <text evidence="2">The sequence shown here is derived from an EMBL/GenBank/DDBJ whole genome shotgun (WGS) entry which is preliminary data.</text>
</comment>
<dbReference type="Gene3D" id="1.10.150.80">
    <property type="entry name" value="HRDC domain"/>
    <property type="match status" value="1"/>
</dbReference>
<dbReference type="Proteomes" id="UP001295740">
    <property type="component" value="Unassembled WGS sequence"/>
</dbReference>
<evidence type="ECO:0000313" key="3">
    <source>
        <dbReference type="Proteomes" id="UP001295740"/>
    </source>
</evidence>
<dbReference type="InterPro" id="IPR044876">
    <property type="entry name" value="HRDC_dom_sf"/>
</dbReference>
<dbReference type="AlphaFoldDB" id="A0AAI8YF82"/>
<protein>
    <submittedName>
        <fullName evidence="2">Uu.00g098070.m01.CDS01</fullName>
    </submittedName>
</protein>
<dbReference type="InterPro" id="IPR010997">
    <property type="entry name" value="HRDC-like_sf"/>
</dbReference>
<dbReference type="SUPFAM" id="SSF47819">
    <property type="entry name" value="HRDC-like"/>
    <property type="match status" value="1"/>
</dbReference>
<dbReference type="GO" id="GO:0000166">
    <property type="term" value="F:nucleotide binding"/>
    <property type="evidence" value="ECO:0007669"/>
    <property type="project" value="InterPro"/>
</dbReference>
<gene>
    <name evidence="2" type="ORF">KHLLAP_LOCUS2881</name>
</gene>
<sequence>MRLSDNPRDHQAYSDLEIYAQLVQYCKARATAKQVPISNLPPEKVLKKLAYNRPLKKDALFAYVDVKRVILYKNDLLKILREEVPRPSRSPRKRLVQKGRGLPPASPRPSPASTEPHAVAASKVADTQIARESTGKNELEGNPALENGGTATVDVLTKP</sequence>
<name>A0AAI8YF82_9PEZI</name>
<accession>A0AAI8YF82</accession>
<evidence type="ECO:0000313" key="2">
    <source>
        <dbReference type="EMBL" id="CAJ2502413.1"/>
    </source>
</evidence>
<reference evidence="2" key="1">
    <citation type="submission" date="2023-10" db="EMBL/GenBank/DDBJ databases">
        <authorList>
            <person name="Hackl T."/>
        </authorList>
    </citation>
    <scope>NUCLEOTIDE SEQUENCE</scope>
</reference>
<dbReference type="EMBL" id="CAUWAG010000004">
    <property type="protein sequence ID" value="CAJ2502413.1"/>
    <property type="molecule type" value="Genomic_DNA"/>
</dbReference>
<evidence type="ECO:0000256" key="1">
    <source>
        <dbReference type="SAM" id="MobiDB-lite"/>
    </source>
</evidence>
<organism evidence="2 3">
    <name type="scientific">Anthostomella pinea</name>
    <dbReference type="NCBI Taxonomy" id="933095"/>
    <lineage>
        <taxon>Eukaryota</taxon>
        <taxon>Fungi</taxon>
        <taxon>Dikarya</taxon>
        <taxon>Ascomycota</taxon>
        <taxon>Pezizomycotina</taxon>
        <taxon>Sordariomycetes</taxon>
        <taxon>Xylariomycetidae</taxon>
        <taxon>Xylariales</taxon>
        <taxon>Xylariaceae</taxon>
        <taxon>Anthostomella</taxon>
    </lineage>
</organism>
<keyword evidence="3" id="KW-1185">Reference proteome</keyword>
<feature type="region of interest" description="Disordered" evidence="1">
    <location>
        <begin position="83"/>
        <end position="159"/>
    </location>
</feature>